<evidence type="ECO:0000313" key="1">
    <source>
        <dbReference type="EMBL" id="CAH1984501.1"/>
    </source>
</evidence>
<keyword evidence="2" id="KW-1185">Reference proteome</keyword>
<name>A0A9P0L388_ACAOB</name>
<organism evidence="1 2">
    <name type="scientific">Acanthoscelides obtectus</name>
    <name type="common">Bean weevil</name>
    <name type="synonym">Bruchus obtectus</name>
    <dbReference type="NCBI Taxonomy" id="200917"/>
    <lineage>
        <taxon>Eukaryota</taxon>
        <taxon>Metazoa</taxon>
        <taxon>Ecdysozoa</taxon>
        <taxon>Arthropoda</taxon>
        <taxon>Hexapoda</taxon>
        <taxon>Insecta</taxon>
        <taxon>Pterygota</taxon>
        <taxon>Neoptera</taxon>
        <taxon>Endopterygota</taxon>
        <taxon>Coleoptera</taxon>
        <taxon>Polyphaga</taxon>
        <taxon>Cucujiformia</taxon>
        <taxon>Chrysomeloidea</taxon>
        <taxon>Chrysomelidae</taxon>
        <taxon>Bruchinae</taxon>
        <taxon>Bruchini</taxon>
        <taxon>Acanthoscelides</taxon>
    </lineage>
</organism>
<accession>A0A9P0L388</accession>
<evidence type="ECO:0000313" key="2">
    <source>
        <dbReference type="Proteomes" id="UP001152888"/>
    </source>
</evidence>
<comment type="caution">
    <text evidence="1">The sequence shown here is derived from an EMBL/GenBank/DDBJ whole genome shotgun (WGS) entry which is preliminary data.</text>
</comment>
<protein>
    <submittedName>
        <fullName evidence="1">Uncharacterized protein</fullName>
    </submittedName>
</protein>
<dbReference type="EMBL" id="CAKOFQ010006958">
    <property type="protein sequence ID" value="CAH1984501.1"/>
    <property type="molecule type" value="Genomic_DNA"/>
</dbReference>
<reference evidence="1" key="1">
    <citation type="submission" date="2022-03" db="EMBL/GenBank/DDBJ databases">
        <authorList>
            <person name="Sayadi A."/>
        </authorList>
    </citation>
    <scope>NUCLEOTIDE SEQUENCE</scope>
</reference>
<gene>
    <name evidence="1" type="ORF">ACAOBT_LOCUS16130</name>
</gene>
<dbReference type="AlphaFoldDB" id="A0A9P0L388"/>
<dbReference type="Proteomes" id="UP001152888">
    <property type="component" value="Unassembled WGS sequence"/>
</dbReference>
<sequence>MEGNEPEAEVCINCKTEFHGDNGYYKCDSSFGSVHKDCVNLTSSEVRCMPLQKRVLLLICDKCKQLIARMPYMVKMMEEIKRELADLKANYRKDTYANVLKNKTSAPDSINKPSLPTIIIRPKSQQNIGKNKEEVQRLINPCEINVGIRNIKETKKGNIVLKCDTEQELERLKKSAESKLKGKYEVNLPKKMLPKIKIVGYGCS</sequence>
<dbReference type="OrthoDB" id="6755658at2759"/>
<proteinExistence type="predicted"/>